<feature type="transmembrane region" description="Helical" evidence="6">
    <location>
        <begin position="71"/>
        <end position="91"/>
    </location>
</feature>
<accession>A0A2W0H6F4</accession>
<evidence type="ECO:0000313" key="7">
    <source>
        <dbReference type="EMBL" id="PYZ95690.1"/>
    </source>
</evidence>
<keyword evidence="8" id="KW-1185">Reference proteome</keyword>
<dbReference type="GO" id="GO:0015171">
    <property type="term" value="F:amino acid transmembrane transporter activity"/>
    <property type="evidence" value="ECO:0007669"/>
    <property type="project" value="TreeGrafter"/>
</dbReference>
<gene>
    <name evidence="7" type="ORF">CR205_19460</name>
</gene>
<comment type="subcellular location">
    <subcellularLocation>
        <location evidence="1">Cell membrane</location>
        <topology evidence="1">Multi-pass membrane protein</topology>
    </subcellularLocation>
</comment>
<sequence>MTQSWFYFLFLGITLAAPVGPLSMEMVRRGLVLGFWGALLTGLGGLFADLLFMVMIYSGAGFLLSPVPVQAVLYVCGSFFLCFLGWQSLFLTGNFSIEPVREIVLQYRSGFFSGIGIAGLNPLNILFWFGIYGSVLAGLKQTETSEVVITASIMIVAGILLWNIFVSAFIHFLKDYVHARMVVFINRLAGVMLILFAGTFLYKGFYLMC</sequence>
<dbReference type="Proteomes" id="UP000248066">
    <property type="component" value="Unassembled WGS sequence"/>
</dbReference>
<dbReference type="OrthoDB" id="7874789at2"/>
<evidence type="ECO:0000256" key="2">
    <source>
        <dbReference type="ARBA" id="ARBA00022475"/>
    </source>
</evidence>
<evidence type="ECO:0000256" key="1">
    <source>
        <dbReference type="ARBA" id="ARBA00004651"/>
    </source>
</evidence>
<evidence type="ECO:0000313" key="8">
    <source>
        <dbReference type="Proteomes" id="UP000248066"/>
    </source>
</evidence>
<evidence type="ECO:0000256" key="3">
    <source>
        <dbReference type="ARBA" id="ARBA00022692"/>
    </source>
</evidence>
<feature type="transmembrane region" description="Helical" evidence="6">
    <location>
        <begin position="184"/>
        <end position="202"/>
    </location>
</feature>
<organism evidence="7 8">
    <name type="scientific">Alteribacter lacisalsi</name>
    <dbReference type="NCBI Taxonomy" id="2045244"/>
    <lineage>
        <taxon>Bacteria</taxon>
        <taxon>Bacillati</taxon>
        <taxon>Bacillota</taxon>
        <taxon>Bacilli</taxon>
        <taxon>Bacillales</taxon>
        <taxon>Bacillaceae</taxon>
        <taxon>Alteribacter</taxon>
    </lineage>
</organism>
<dbReference type="PANTHER" id="PTHR30086">
    <property type="entry name" value="ARGININE EXPORTER PROTEIN ARGO"/>
    <property type="match status" value="1"/>
</dbReference>
<feature type="transmembrane region" description="Helical" evidence="6">
    <location>
        <begin position="31"/>
        <end position="59"/>
    </location>
</feature>
<reference evidence="7 8" key="1">
    <citation type="submission" date="2017-10" db="EMBL/GenBank/DDBJ databases">
        <title>Bacillus sp. nov., a halophilic bacterium isolated from a Yangshapao Lake.</title>
        <authorList>
            <person name="Wang H."/>
        </authorList>
    </citation>
    <scope>NUCLEOTIDE SEQUENCE [LARGE SCALE GENOMIC DNA]</scope>
    <source>
        <strain evidence="7 8">YSP-3</strain>
    </source>
</reference>
<keyword evidence="3 6" id="KW-0812">Transmembrane</keyword>
<evidence type="ECO:0000256" key="5">
    <source>
        <dbReference type="ARBA" id="ARBA00023136"/>
    </source>
</evidence>
<keyword evidence="2" id="KW-1003">Cell membrane</keyword>
<proteinExistence type="predicted"/>
<dbReference type="RefSeq" id="WP_110521811.1">
    <property type="nucleotide sequence ID" value="NZ_PDOF01000004.1"/>
</dbReference>
<dbReference type="AlphaFoldDB" id="A0A2W0H6F4"/>
<evidence type="ECO:0000256" key="6">
    <source>
        <dbReference type="SAM" id="Phobius"/>
    </source>
</evidence>
<feature type="transmembrane region" description="Helical" evidence="6">
    <location>
        <begin position="111"/>
        <end position="135"/>
    </location>
</feature>
<keyword evidence="5 6" id="KW-0472">Membrane</keyword>
<comment type="caution">
    <text evidence="7">The sequence shown here is derived from an EMBL/GenBank/DDBJ whole genome shotgun (WGS) entry which is preliminary data.</text>
</comment>
<protein>
    <submittedName>
        <fullName evidence="7">Amino acid transporter</fullName>
    </submittedName>
</protein>
<name>A0A2W0H6F4_9BACI</name>
<feature type="transmembrane region" description="Helical" evidence="6">
    <location>
        <begin position="6"/>
        <end position="24"/>
    </location>
</feature>
<feature type="transmembrane region" description="Helical" evidence="6">
    <location>
        <begin position="147"/>
        <end position="172"/>
    </location>
</feature>
<dbReference type="EMBL" id="PDOF01000004">
    <property type="protein sequence ID" value="PYZ95690.1"/>
    <property type="molecule type" value="Genomic_DNA"/>
</dbReference>
<dbReference type="GO" id="GO:0005886">
    <property type="term" value="C:plasma membrane"/>
    <property type="evidence" value="ECO:0007669"/>
    <property type="project" value="UniProtKB-SubCell"/>
</dbReference>
<dbReference type="Pfam" id="PF01810">
    <property type="entry name" value="LysE"/>
    <property type="match status" value="1"/>
</dbReference>
<keyword evidence="4 6" id="KW-1133">Transmembrane helix</keyword>
<evidence type="ECO:0000256" key="4">
    <source>
        <dbReference type="ARBA" id="ARBA00022989"/>
    </source>
</evidence>
<dbReference type="InterPro" id="IPR001123">
    <property type="entry name" value="LeuE-type"/>
</dbReference>
<dbReference type="PANTHER" id="PTHR30086:SF6">
    <property type="entry name" value="AMINO ACID EFFLUX PROTEIN YCGF-RELATED"/>
    <property type="match status" value="1"/>
</dbReference>